<comment type="caution">
    <text evidence="4">The sequence shown here is derived from an EMBL/GenBank/DDBJ whole genome shotgun (WGS) entry which is preliminary data.</text>
</comment>
<dbReference type="SMART" id="SM00062">
    <property type="entry name" value="PBPb"/>
    <property type="match status" value="1"/>
</dbReference>
<feature type="chain" id="PRO_5014692819" description="Solute-binding protein family 3/N-terminal domain-containing protein" evidence="2">
    <location>
        <begin position="30"/>
        <end position="269"/>
    </location>
</feature>
<feature type="signal peptide" evidence="2">
    <location>
        <begin position="1"/>
        <end position="29"/>
    </location>
</feature>
<gene>
    <name evidence="4" type="ORF">B5P45_08395</name>
</gene>
<dbReference type="Proteomes" id="UP000232163">
    <property type="component" value="Unassembled WGS sequence"/>
</dbReference>
<organism evidence="4 5">
    <name type="scientific">Phyllobacterium zundukense</name>
    <dbReference type="NCBI Taxonomy" id="1867719"/>
    <lineage>
        <taxon>Bacteria</taxon>
        <taxon>Pseudomonadati</taxon>
        <taxon>Pseudomonadota</taxon>
        <taxon>Alphaproteobacteria</taxon>
        <taxon>Hyphomicrobiales</taxon>
        <taxon>Phyllobacteriaceae</taxon>
        <taxon>Phyllobacterium</taxon>
    </lineage>
</organism>
<dbReference type="Pfam" id="PF00497">
    <property type="entry name" value="SBP_bac_3"/>
    <property type="match status" value="1"/>
</dbReference>
<dbReference type="EMBL" id="MZMT01000021">
    <property type="protein sequence ID" value="PIO45266.1"/>
    <property type="molecule type" value="Genomic_DNA"/>
</dbReference>
<keyword evidence="5" id="KW-1185">Reference proteome</keyword>
<feature type="domain" description="Solute-binding protein family 3/N-terminal" evidence="3">
    <location>
        <begin position="40"/>
        <end position="260"/>
    </location>
</feature>
<sequence length="269" mass="28496">MGISSHNGKRVLLGVGVALTILTSGVASADALANITANGKIRVSIDPAAQPYSSVSEAGKYAGSEVEIAAKLAKDWNVQLELIPTSPANRIPYLVTNRSDVVISTLSITDERKKVIDFSKPYSAIQIVVGAPKTDTISKLEDLVGKQVAVTRGTTNDAEISKVAIPGTNIVRFEDDATSITALLSGQASYYVTAPALLTTVNKKNPSAEIEPKIVLKTNVTGIGVKKGETTLQDKLNQWINASIIDGSLNAIYKRHFGLDLPPEVTDAK</sequence>
<dbReference type="KEGG" id="pht:BLM14_27790"/>
<accession>A0A2N9W0J8</accession>
<dbReference type="RefSeq" id="WP_100003377.1">
    <property type="nucleotide sequence ID" value="NZ_CP017943.1"/>
</dbReference>
<dbReference type="PANTHER" id="PTHR35936:SF17">
    <property type="entry name" value="ARGININE-BINDING EXTRACELLULAR PROTEIN ARTP"/>
    <property type="match status" value="1"/>
</dbReference>
<dbReference type="OrthoDB" id="5419093at2"/>
<evidence type="ECO:0000256" key="1">
    <source>
        <dbReference type="ARBA" id="ARBA00022729"/>
    </source>
</evidence>
<evidence type="ECO:0000256" key="2">
    <source>
        <dbReference type="SAM" id="SignalP"/>
    </source>
</evidence>
<dbReference type="PANTHER" id="PTHR35936">
    <property type="entry name" value="MEMBRANE-BOUND LYTIC MUREIN TRANSGLYCOSYLASE F"/>
    <property type="match status" value="1"/>
</dbReference>
<protein>
    <recommendedName>
        <fullName evidence="3">Solute-binding protein family 3/N-terminal domain-containing protein</fullName>
    </recommendedName>
</protein>
<evidence type="ECO:0000259" key="3">
    <source>
        <dbReference type="SMART" id="SM00062"/>
    </source>
</evidence>
<dbReference type="AlphaFoldDB" id="A0A2N9W0J8"/>
<dbReference type="SUPFAM" id="SSF53850">
    <property type="entry name" value="Periplasmic binding protein-like II"/>
    <property type="match status" value="1"/>
</dbReference>
<keyword evidence="1 2" id="KW-0732">Signal</keyword>
<name>A0A2N9W0J8_9HYPH</name>
<evidence type="ECO:0000313" key="5">
    <source>
        <dbReference type="Proteomes" id="UP000232163"/>
    </source>
</evidence>
<reference evidence="4 5" key="1">
    <citation type="journal article" date="2017" name="Int J Environ Stud">
        <title>Does the Miocene-Pliocene relict legume Oxytropis triphylla form nitrogen-fixing nodules with a combination of bacterial strains?</title>
        <authorList>
            <person name="Safronova V."/>
            <person name="Belimov A."/>
            <person name="Sazanova A."/>
            <person name="Kuznetsova I."/>
            <person name="Popova J."/>
            <person name="Andronov E."/>
            <person name="Verkhozina A."/>
            <person name="Tikhonovich I."/>
        </authorList>
    </citation>
    <scope>NUCLEOTIDE SEQUENCE [LARGE SCALE GENOMIC DNA]</scope>
    <source>
        <strain evidence="4 5">Tri-38</strain>
    </source>
</reference>
<evidence type="ECO:0000313" key="4">
    <source>
        <dbReference type="EMBL" id="PIO45266.1"/>
    </source>
</evidence>
<dbReference type="Gene3D" id="3.40.190.10">
    <property type="entry name" value="Periplasmic binding protein-like II"/>
    <property type="match status" value="2"/>
</dbReference>
<proteinExistence type="predicted"/>
<dbReference type="InterPro" id="IPR001638">
    <property type="entry name" value="Solute-binding_3/MltF_N"/>
</dbReference>